<reference evidence="2 3" key="1">
    <citation type="submission" date="2016-01" db="EMBL/GenBank/DDBJ databases">
        <title>The draft genome sequence of Aquimarina sp. RZW4-3-2.</title>
        <authorList>
            <person name="Wang Y."/>
        </authorList>
    </citation>
    <scope>NUCLEOTIDE SEQUENCE [LARGE SCALE GENOMIC DNA]</scope>
    <source>
        <strain evidence="2 3">RZW4-3-2</strain>
    </source>
</reference>
<name>A0A162CUQ6_9FLAO</name>
<keyword evidence="3" id="KW-1185">Reference proteome</keyword>
<feature type="compositionally biased region" description="Basic and acidic residues" evidence="1">
    <location>
        <begin position="26"/>
        <end position="44"/>
    </location>
</feature>
<organism evidence="2 3">
    <name type="scientific">Aquimarina aggregata</name>
    <dbReference type="NCBI Taxonomy" id="1642818"/>
    <lineage>
        <taxon>Bacteria</taxon>
        <taxon>Pseudomonadati</taxon>
        <taxon>Bacteroidota</taxon>
        <taxon>Flavobacteriia</taxon>
        <taxon>Flavobacteriales</taxon>
        <taxon>Flavobacteriaceae</taxon>
        <taxon>Aquimarina</taxon>
    </lineage>
</organism>
<dbReference type="STRING" id="1642818.AWE51_21800"/>
<gene>
    <name evidence="2" type="ORF">AWE51_21800</name>
</gene>
<dbReference type="Proteomes" id="UP000076715">
    <property type="component" value="Unassembled WGS sequence"/>
</dbReference>
<sequence>MNYTVGLIDFYSCEDKTAVVLEETENSEKKEKENTENEDHKEKDKISQFLYENTASVVHTIDSFYPDFYFNHSSVYLEYKAPPPKFS</sequence>
<proteinExistence type="predicted"/>
<dbReference type="EMBL" id="LQRT01000005">
    <property type="protein sequence ID" value="KZS41339.1"/>
    <property type="molecule type" value="Genomic_DNA"/>
</dbReference>
<protein>
    <submittedName>
        <fullName evidence="2">Uncharacterized protein</fullName>
    </submittedName>
</protein>
<evidence type="ECO:0000256" key="1">
    <source>
        <dbReference type="SAM" id="MobiDB-lite"/>
    </source>
</evidence>
<evidence type="ECO:0000313" key="3">
    <source>
        <dbReference type="Proteomes" id="UP000076715"/>
    </source>
</evidence>
<accession>A0A162CUQ6</accession>
<evidence type="ECO:0000313" key="2">
    <source>
        <dbReference type="EMBL" id="KZS41339.1"/>
    </source>
</evidence>
<dbReference type="AlphaFoldDB" id="A0A162CUQ6"/>
<comment type="caution">
    <text evidence="2">The sequence shown here is derived from an EMBL/GenBank/DDBJ whole genome shotgun (WGS) entry which is preliminary data.</text>
</comment>
<feature type="region of interest" description="Disordered" evidence="1">
    <location>
        <begin position="22"/>
        <end position="44"/>
    </location>
</feature>